<reference evidence="1 2" key="1">
    <citation type="submission" date="2024-04" db="EMBL/GenBank/DDBJ databases">
        <authorList>
            <person name="Abashina T."/>
            <person name="Shaikin A."/>
        </authorList>
    </citation>
    <scope>NUCLEOTIDE SEQUENCE [LARGE SCALE GENOMIC DNA]</scope>
    <source>
        <strain evidence="1 2">AAFK</strain>
    </source>
</reference>
<dbReference type="EMBL" id="JBBPCO010000002">
    <property type="protein sequence ID" value="MEK8088535.1"/>
    <property type="molecule type" value="Genomic_DNA"/>
</dbReference>
<evidence type="ECO:0000313" key="2">
    <source>
        <dbReference type="Proteomes" id="UP001446205"/>
    </source>
</evidence>
<proteinExistence type="predicted"/>
<protein>
    <recommendedName>
        <fullName evidence="3">HTH marR-type domain-containing protein</fullName>
    </recommendedName>
</protein>
<sequence>MASDGFPQEINDFLIKHIHSVEQLEILLLLHRDTGRSWTAIEIAQELRGDRQSVENRLQDLCAQRMLACTSSNDEHHYYFNESDTELNRKVAGLSHIYAERRMSVINLIFSKPIDNIRVFADAFRLRKDKPE</sequence>
<keyword evidence="2" id="KW-1185">Reference proteome</keyword>
<comment type="caution">
    <text evidence="1">The sequence shown here is derived from an EMBL/GenBank/DDBJ whole genome shotgun (WGS) entry which is preliminary data.</text>
</comment>
<accession>A0ABU9D4Q7</accession>
<organism evidence="1 2">
    <name type="scientific">Thermithiobacillus plumbiphilus</name>
    <dbReference type="NCBI Taxonomy" id="1729899"/>
    <lineage>
        <taxon>Bacteria</taxon>
        <taxon>Pseudomonadati</taxon>
        <taxon>Pseudomonadota</taxon>
        <taxon>Acidithiobacillia</taxon>
        <taxon>Acidithiobacillales</taxon>
        <taxon>Thermithiobacillaceae</taxon>
        <taxon>Thermithiobacillus</taxon>
    </lineage>
</organism>
<dbReference type="RefSeq" id="WP_341369602.1">
    <property type="nucleotide sequence ID" value="NZ_JBBPCO010000002.1"/>
</dbReference>
<gene>
    <name evidence="1" type="ORF">WOB96_02035</name>
</gene>
<dbReference type="Proteomes" id="UP001446205">
    <property type="component" value="Unassembled WGS sequence"/>
</dbReference>
<evidence type="ECO:0008006" key="3">
    <source>
        <dbReference type="Google" id="ProtNLM"/>
    </source>
</evidence>
<evidence type="ECO:0000313" key="1">
    <source>
        <dbReference type="EMBL" id="MEK8088535.1"/>
    </source>
</evidence>
<name>A0ABU9D4Q7_9PROT</name>